<evidence type="ECO:0000313" key="2">
    <source>
        <dbReference type="Proteomes" id="UP001596392"/>
    </source>
</evidence>
<accession>A0ABW2H2G1</accession>
<evidence type="ECO:0000313" key="1">
    <source>
        <dbReference type="EMBL" id="MFC7246056.1"/>
    </source>
</evidence>
<evidence type="ECO:0008006" key="3">
    <source>
        <dbReference type="Google" id="ProtNLM"/>
    </source>
</evidence>
<protein>
    <recommendedName>
        <fullName evidence="3">WYL domain-containing protein</fullName>
    </recommendedName>
</protein>
<gene>
    <name evidence="1" type="ORF">ACFQO7_26565</name>
</gene>
<sequence>MARTRIGRAIGEVARRRNRGELTDPQASALTARLRDMQREAMYRTALDTDADPGHPVELRLIGGYADVVGLLTVLDEATTLIEVSDPFPTRRAWHVRVYATCVRRYPLSRGAR</sequence>
<proteinExistence type="predicted"/>
<keyword evidence="2" id="KW-1185">Reference proteome</keyword>
<dbReference type="Proteomes" id="UP001596392">
    <property type="component" value="Unassembled WGS sequence"/>
</dbReference>
<organism evidence="1 2">
    <name type="scientific">Catellatospora aurea</name>
    <dbReference type="NCBI Taxonomy" id="1337874"/>
    <lineage>
        <taxon>Bacteria</taxon>
        <taxon>Bacillati</taxon>
        <taxon>Actinomycetota</taxon>
        <taxon>Actinomycetes</taxon>
        <taxon>Micromonosporales</taxon>
        <taxon>Micromonosporaceae</taxon>
        <taxon>Catellatospora</taxon>
    </lineage>
</organism>
<name>A0ABW2H2G1_9ACTN</name>
<reference evidence="2" key="1">
    <citation type="journal article" date="2019" name="Int. J. Syst. Evol. Microbiol.">
        <title>The Global Catalogue of Microorganisms (GCM) 10K type strain sequencing project: providing services to taxonomists for standard genome sequencing and annotation.</title>
        <authorList>
            <consortium name="The Broad Institute Genomics Platform"/>
            <consortium name="The Broad Institute Genome Sequencing Center for Infectious Disease"/>
            <person name="Wu L."/>
            <person name="Ma J."/>
        </authorList>
    </citation>
    <scope>NUCLEOTIDE SEQUENCE [LARGE SCALE GENOMIC DNA]</scope>
    <source>
        <strain evidence="2">CGMCC 1.9106</strain>
    </source>
</reference>
<comment type="caution">
    <text evidence="1">The sequence shown here is derived from an EMBL/GenBank/DDBJ whole genome shotgun (WGS) entry which is preliminary data.</text>
</comment>
<dbReference type="RefSeq" id="WP_376808925.1">
    <property type="nucleotide sequence ID" value="NZ_JBHTAC010000033.1"/>
</dbReference>
<dbReference type="EMBL" id="JBHTAC010000033">
    <property type="protein sequence ID" value="MFC7246056.1"/>
    <property type="molecule type" value="Genomic_DNA"/>
</dbReference>